<dbReference type="Proteomes" id="UP000006903">
    <property type="component" value="Chromosome"/>
</dbReference>
<dbReference type="KEGG" id="dka:DKAM_0666"/>
<accession>B8D4G1</accession>
<protein>
    <submittedName>
        <fullName evidence="1">Uncharacterized protein</fullName>
    </submittedName>
</protein>
<dbReference type="AlphaFoldDB" id="B8D4G1"/>
<gene>
    <name evidence="1" type="ordered locus">DKAM_0666</name>
</gene>
<sequence length="38" mass="4178">MVMKPGFSGVRMKKSYSAENDFKGDLGEHGFRAKISNG</sequence>
<proteinExistence type="predicted"/>
<evidence type="ECO:0000313" key="1">
    <source>
        <dbReference type="EMBL" id="ACL10992.1"/>
    </source>
</evidence>
<organism evidence="1 2">
    <name type="scientific">Desulfurococcus amylolyticus (strain DSM 18924 / JCM 16383 / VKM B-2413 / 1221n)</name>
    <name type="common">Desulfurococcus kamchatkensis</name>
    <dbReference type="NCBI Taxonomy" id="490899"/>
    <lineage>
        <taxon>Archaea</taxon>
        <taxon>Thermoproteota</taxon>
        <taxon>Thermoprotei</taxon>
        <taxon>Desulfurococcales</taxon>
        <taxon>Desulfurococcaceae</taxon>
        <taxon>Desulfurococcus</taxon>
    </lineage>
</organism>
<reference evidence="1 2" key="1">
    <citation type="journal article" date="2009" name="J. Bacteriol.">
        <title>Complete genome sequence of the anaerobic, protein-degrading hyperthermophilic crenarchaeon Desulfurococcus kamchatkensis.</title>
        <authorList>
            <person name="Ravin N.V."/>
            <person name="Mardanov A.V."/>
            <person name="Beletsky A.V."/>
            <person name="Kublanov I.V."/>
            <person name="Kolganova T.V."/>
            <person name="Lebedinsky A.V."/>
            <person name="Chernyh N.A."/>
            <person name="Bonch-Osmolovskaya E.A."/>
            <person name="Skryabin K.G."/>
        </authorList>
    </citation>
    <scope>NUCLEOTIDE SEQUENCE [LARGE SCALE GENOMIC DNA]</scope>
    <source>
        <strain evidence="2">DSM 18924 / JCM 16383 / VKM B-2413 / 1221n</strain>
    </source>
</reference>
<name>B8D4G1_DESA1</name>
<dbReference type="STRING" id="490899.DKAM_0666"/>
<dbReference type="EMBL" id="CP001140">
    <property type="protein sequence ID" value="ACL10992.1"/>
    <property type="molecule type" value="Genomic_DNA"/>
</dbReference>
<dbReference type="HOGENOM" id="CLU_3322786_0_0_2"/>
<evidence type="ECO:0000313" key="2">
    <source>
        <dbReference type="Proteomes" id="UP000006903"/>
    </source>
</evidence>